<evidence type="ECO:0000259" key="3">
    <source>
        <dbReference type="PROSITE" id="PS50994"/>
    </source>
</evidence>
<dbReference type="PANTHER" id="PTHR46889:SF5">
    <property type="entry name" value="INTEGRASE PROTEIN"/>
    <property type="match status" value="1"/>
</dbReference>
<dbReference type="InterPro" id="IPR009057">
    <property type="entry name" value="Homeodomain-like_sf"/>
</dbReference>
<evidence type="ECO:0000313" key="5">
    <source>
        <dbReference type="Proteomes" id="UP000029024"/>
    </source>
</evidence>
<dbReference type="InterPro" id="IPR001584">
    <property type="entry name" value="Integrase_cat-core"/>
</dbReference>
<dbReference type="Pfam" id="PF13276">
    <property type="entry name" value="HTH_21"/>
    <property type="match status" value="1"/>
</dbReference>
<dbReference type="GO" id="GO:0004803">
    <property type="term" value="F:transposase activity"/>
    <property type="evidence" value="ECO:0007669"/>
    <property type="project" value="InterPro"/>
</dbReference>
<comment type="caution">
    <text evidence="4">The sequence shown here is derived from an EMBL/GenBank/DDBJ whole genome shotgun (WGS) entry which is preliminary data.</text>
</comment>
<dbReference type="Proteomes" id="UP000029024">
    <property type="component" value="Unassembled WGS sequence"/>
</dbReference>
<evidence type="ECO:0000313" key="4">
    <source>
        <dbReference type="EMBL" id="KFI70150.1"/>
    </source>
</evidence>
<dbReference type="Gene3D" id="1.10.10.10">
    <property type="entry name" value="Winged helix-like DNA-binding domain superfamily/Winged helix DNA-binding domain"/>
    <property type="match status" value="1"/>
</dbReference>
<sequence length="416" mass="46221">MARGIRYTREFQEKALRLLGESRANHSSETKALASVSQSLGIAPETLRRWRNRADRTVTAQSARDAQAAAELKRLRAEVAELRKASEILTTASAFFRGQARPDTALKAACIDAYRGRFGVGPICRVLPAGPDCGFLTARGYRAFKTRPLSRMAARREALARDITSIHGDEFMRVYGYRKVWRQLLDQGWDPLEAGRDQVARIMRELGLRGVRGGRRPVTTIPARGTGGRLDLAGRKFAARAPNRLHVADITYVRLADGSFAYAAFVADAYARRIVGWAVASTMRAGGLPLQAPEQAIAWARAHGGTEGCVHHSGHGSQYISLVYSARVEEYGMLPSTGTVGDSYDNALAERTNNTYKRELIWINGPYRTVGELEYATMRFVSWYNSKRLHASLGYRTPEQAEDEYYQKQAAQTVSQ</sequence>
<dbReference type="GO" id="GO:0006313">
    <property type="term" value="P:DNA transposition"/>
    <property type="evidence" value="ECO:0007669"/>
    <property type="project" value="InterPro"/>
</dbReference>
<name>A0A087BGK0_BIFLN</name>
<dbReference type="GO" id="GO:0015074">
    <property type="term" value="P:DNA integration"/>
    <property type="evidence" value="ECO:0007669"/>
    <property type="project" value="InterPro"/>
</dbReference>
<dbReference type="SUPFAM" id="SSF53098">
    <property type="entry name" value="Ribonuclease H-like"/>
    <property type="match status" value="1"/>
</dbReference>
<dbReference type="PANTHER" id="PTHR46889">
    <property type="entry name" value="TRANSPOSASE INSF FOR INSERTION SEQUENCE IS3B-RELATED"/>
    <property type="match status" value="1"/>
</dbReference>
<comment type="function">
    <text evidence="1">Involved in the transposition of the insertion sequence.</text>
</comment>
<gene>
    <name evidence="4" type="ORF">BLSS_1842</name>
</gene>
<accession>A0A087BGK0</accession>
<reference evidence="4 5" key="1">
    <citation type="submission" date="2014-03" db="EMBL/GenBank/DDBJ databases">
        <title>Genomics of Bifidobacteria.</title>
        <authorList>
            <person name="Ventura M."/>
            <person name="Milani C."/>
            <person name="Lugli G.A."/>
        </authorList>
    </citation>
    <scope>NUCLEOTIDE SEQUENCE [LARGE SCALE GENOMIC DNA]</scope>
    <source>
        <strain evidence="4 5">LMG 21814</strain>
    </source>
</reference>
<dbReference type="InterPro" id="IPR025948">
    <property type="entry name" value="HTH-like_dom"/>
</dbReference>
<dbReference type="InterPro" id="IPR002514">
    <property type="entry name" value="Transposase_8"/>
</dbReference>
<dbReference type="InterPro" id="IPR048020">
    <property type="entry name" value="Transpos_IS3"/>
</dbReference>
<dbReference type="GO" id="GO:0003677">
    <property type="term" value="F:DNA binding"/>
    <property type="evidence" value="ECO:0007669"/>
    <property type="project" value="InterPro"/>
</dbReference>
<protein>
    <submittedName>
        <fullName evidence="4">Transposase subunit B</fullName>
    </submittedName>
</protein>
<dbReference type="AlphaFoldDB" id="A0A087BGK0"/>
<dbReference type="InterPro" id="IPR036388">
    <property type="entry name" value="WH-like_DNA-bd_sf"/>
</dbReference>
<evidence type="ECO:0000256" key="2">
    <source>
        <dbReference type="SAM" id="Coils"/>
    </source>
</evidence>
<evidence type="ECO:0000256" key="1">
    <source>
        <dbReference type="ARBA" id="ARBA00002286"/>
    </source>
</evidence>
<dbReference type="NCBIfam" id="NF033516">
    <property type="entry name" value="transpos_IS3"/>
    <property type="match status" value="1"/>
</dbReference>
<keyword evidence="2" id="KW-0175">Coiled coil</keyword>
<feature type="domain" description="Integrase catalytic" evidence="3">
    <location>
        <begin position="238"/>
        <end position="406"/>
    </location>
</feature>
<dbReference type="InterPro" id="IPR012337">
    <property type="entry name" value="RNaseH-like_sf"/>
</dbReference>
<dbReference type="EMBL" id="JGZA01000014">
    <property type="protein sequence ID" value="KFI70150.1"/>
    <property type="molecule type" value="Genomic_DNA"/>
</dbReference>
<dbReference type="SUPFAM" id="SSF46689">
    <property type="entry name" value="Homeodomain-like"/>
    <property type="match status" value="1"/>
</dbReference>
<dbReference type="Gene3D" id="3.30.420.10">
    <property type="entry name" value="Ribonuclease H-like superfamily/Ribonuclease H"/>
    <property type="match status" value="1"/>
</dbReference>
<dbReference type="InterPro" id="IPR036397">
    <property type="entry name" value="RNaseH_sf"/>
</dbReference>
<dbReference type="Pfam" id="PF13683">
    <property type="entry name" value="rve_3"/>
    <property type="match status" value="1"/>
</dbReference>
<organism evidence="4 5">
    <name type="scientific">Bifidobacterium longum subsp. suis</name>
    <dbReference type="NCBI Taxonomy" id="1695"/>
    <lineage>
        <taxon>Bacteria</taxon>
        <taxon>Bacillati</taxon>
        <taxon>Actinomycetota</taxon>
        <taxon>Actinomycetes</taxon>
        <taxon>Bifidobacteriales</taxon>
        <taxon>Bifidobacteriaceae</taxon>
        <taxon>Bifidobacterium</taxon>
    </lineage>
</organism>
<feature type="coiled-coil region" evidence="2">
    <location>
        <begin position="65"/>
        <end position="92"/>
    </location>
</feature>
<dbReference type="PROSITE" id="PS50994">
    <property type="entry name" value="INTEGRASE"/>
    <property type="match status" value="1"/>
</dbReference>
<proteinExistence type="predicted"/>
<dbReference type="InterPro" id="IPR050900">
    <property type="entry name" value="Transposase_IS3/IS150/IS904"/>
</dbReference>
<dbReference type="Pfam" id="PF01527">
    <property type="entry name" value="HTH_Tnp_1"/>
    <property type="match status" value="1"/>
</dbReference>